<protein>
    <submittedName>
        <fullName evidence="2">Uncharacterized protein</fullName>
    </submittedName>
</protein>
<sequence>MVVNDTIAQQLGMAGASAVIVSIIFLGIVDRKLVNQLSIRLIFALALADLLNHIGGYLSATQASDIWNSMCYALAGYLLSSLP</sequence>
<reference evidence="2 3" key="1">
    <citation type="journal article" date="2015" name="Genome Biol. Evol.">
        <title>Phylogenomic analyses indicate that early fungi evolved digesting cell walls of algal ancestors of land plants.</title>
        <authorList>
            <person name="Chang Y."/>
            <person name="Wang S."/>
            <person name="Sekimoto S."/>
            <person name="Aerts A.L."/>
            <person name="Choi C."/>
            <person name="Clum A."/>
            <person name="LaButti K.M."/>
            <person name="Lindquist E.A."/>
            <person name="Yee Ngan C."/>
            <person name="Ohm R.A."/>
            <person name="Salamov A.A."/>
            <person name="Grigoriev I.V."/>
            <person name="Spatafora J.W."/>
            <person name="Berbee M.L."/>
        </authorList>
    </citation>
    <scope>NUCLEOTIDE SEQUENCE [LARGE SCALE GENOMIC DNA]</scope>
    <source>
        <strain evidence="2 3">NRRL 28638</strain>
    </source>
</reference>
<organism evidence="2 3">
    <name type="scientific">Conidiobolus coronatus (strain ATCC 28846 / CBS 209.66 / NRRL 28638)</name>
    <name type="common">Delacroixia coronata</name>
    <dbReference type="NCBI Taxonomy" id="796925"/>
    <lineage>
        <taxon>Eukaryota</taxon>
        <taxon>Fungi</taxon>
        <taxon>Fungi incertae sedis</taxon>
        <taxon>Zoopagomycota</taxon>
        <taxon>Entomophthoromycotina</taxon>
        <taxon>Entomophthoromycetes</taxon>
        <taxon>Entomophthorales</taxon>
        <taxon>Ancylistaceae</taxon>
        <taxon>Conidiobolus</taxon>
    </lineage>
</organism>
<gene>
    <name evidence="2" type="ORF">CONCODRAFT_4504</name>
</gene>
<dbReference type="Proteomes" id="UP000070444">
    <property type="component" value="Unassembled WGS sequence"/>
</dbReference>
<evidence type="ECO:0000256" key="1">
    <source>
        <dbReference type="SAM" id="Phobius"/>
    </source>
</evidence>
<feature type="transmembrane region" description="Helical" evidence="1">
    <location>
        <begin position="6"/>
        <end position="29"/>
    </location>
</feature>
<name>A0A137PCB1_CONC2</name>
<dbReference type="EMBL" id="KQ964449">
    <property type="protein sequence ID" value="KXN72644.1"/>
    <property type="molecule type" value="Genomic_DNA"/>
</dbReference>
<feature type="transmembrane region" description="Helical" evidence="1">
    <location>
        <begin position="41"/>
        <end position="60"/>
    </location>
</feature>
<keyword evidence="3" id="KW-1185">Reference proteome</keyword>
<keyword evidence="1" id="KW-0472">Membrane</keyword>
<keyword evidence="1" id="KW-1133">Transmembrane helix</keyword>
<keyword evidence="1" id="KW-0812">Transmembrane</keyword>
<proteinExistence type="predicted"/>
<evidence type="ECO:0000313" key="3">
    <source>
        <dbReference type="Proteomes" id="UP000070444"/>
    </source>
</evidence>
<accession>A0A137PCB1</accession>
<evidence type="ECO:0000313" key="2">
    <source>
        <dbReference type="EMBL" id="KXN72644.1"/>
    </source>
</evidence>
<dbReference type="AlphaFoldDB" id="A0A137PCB1"/>